<dbReference type="FunFam" id="3.50.50.60:FF:000030">
    <property type="entry name" value="Glutathione reductase"/>
    <property type="match status" value="1"/>
</dbReference>
<dbReference type="Gene3D" id="3.30.390.30">
    <property type="match status" value="1"/>
</dbReference>
<protein>
    <recommendedName>
        <fullName evidence="5">Glutathione reductase</fullName>
        <ecNumber evidence="4">1.8.1.7</ecNumber>
    </recommendedName>
</protein>
<dbReference type="PANTHER" id="PTHR42737">
    <property type="entry name" value="GLUTATHIONE REDUCTASE"/>
    <property type="match status" value="1"/>
</dbReference>
<comment type="subunit">
    <text evidence="3">Homodimer.</text>
</comment>
<evidence type="ECO:0000256" key="16">
    <source>
        <dbReference type="PIRSR" id="PIRSR000350-3"/>
    </source>
</evidence>
<evidence type="ECO:0000256" key="9">
    <source>
        <dbReference type="ARBA" id="ARBA00022857"/>
    </source>
</evidence>
<evidence type="ECO:0000256" key="7">
    <source>
        <dbReference type="ARBA" id="ARBA00022630"/>
    </source>
</evidence>
<accession>A0A370QV54</accession>
<organism evidence="21 22">
    <name type="scientific">Enterobacillus tribolii</name>
    <dbReference type="NCBI Taxonomy" id="1487935"/>
    <lineage>
        <taxon>Bacteria</taxon>
        <taxon>Pseudomonadati</taxon>
        <taxon>Pseudomonadota</taxon>
        <taxon>Gammaproteobacteria</taxon>
        <taxon>Enterobacterales</taxon>
        <taxon>Hafniaceae</taxon>
        <taxon>Enterobacillus</taxon>
    </lineage>
</organism>
<keyword evidence="22" id="KW-1185">Reference proteome</keyword>
<keyword evidence="8 16" id="KW-0274">FAD</keyword>
<dbReference type="Pfam" id="PF07992">
    <property type="entry name" value="Pyr_redox_2"/>
    <property type="match status" value="1"/>
</dbReference>
<evidence type="ECO:0000256" key="18">
    <source>
        <dbReference type="RuleBase" id="RU003691"/>
    </source>
</evidence>
<evidence type="ECO:0000256" key="17">
    <source>
        <dbReference type="PIRSR" id="PIRSR000350-4"/>
    </source>
</evidence>
<dbReference type="PRINTS" id="PR00411">
    <property type="entry name" value="PNDRDTASEI"/>
</dbReference>
<gene>
    <name evidence="21" type="ORF">C8D90_103185</name>
</gene>
<comment type="caution">
    <text evidence="21">The sequence shown here is derived from an EMBL/GenBank/DDBJ whole genome shotgun (WGS) entry which is preliminary data.</text>
</comment>
<comment type="cofactor">
    <cofactor evidence="16">
        <name>FAD</name>
        <dbReference type="ChEBI" id="CHEBI:57692"/>
    </cofactor>
    <text evidence="16">Binds 1 FAD per subunit.</text>
</comment>
<dbReference type="InterPro" id="IPR001100">
    <property type="entry name" value="Pyr_nuc-diS_OxRdtase"/>
</dbReference>
<evidence type="ECO:0000256" key="6">
    <source>
        <dbReference type="ARBA" id="ARBA00022490"/>
    </source>
</evidence>
<dbReference type="InterPro" id="IPR012999">
    <property type="entry name" value="Pyr_OxRdtase_I_AS"/>
</dbReference>
<keyword evidence="16" id="KW-0547">Nucleotide-binding</keyword>
<keyword evidence="9" id="KW-0521">NADP</keyword>
<dbReference type="Proteomes" id="UP000254848">
    <property type="component" value="Unassembled WGS sequence"/>
</dbReference>
<dbReference type="SUPFAM" id="SSF51905">
    <property type="entry name" value="FAD/NAD(P)-binding domain"/>
    <property type="match status" value="1"/>
</dbReference>
<evidence type="ECO:0000256" key="10">
    <source>
        <dbReference type="ARBA" id="ARBA00023002"/>
    </source>
</evidence>
<feature type="disulfide bond" description="Redox-active" evidence="17">
    <location>
        <begin position="42"/>
        <end position="47"/>
    </location>
</feature>
<dbReference type="InterPro" id="IPR036188">
    <property type="entry name" value="FAD/NAD-bd_sf"/>
</dbReference>
<evidence type="ECO:0000256" key="4">
    <source>
        <dbReference type="ARBA" id="ARBA00012607"/>
    </source>
</evidence>
<dbReference type="EMBL" id="QRAP01000003">
    <property type="protein sequence ID" value="RDK92793.1"/>
    <property type="molecule type" value="Genomic_DNA"/>
</dbReference>
<feature type="domain" description="FAD/NAD(P)-binding" evidence="20">
    <location>
        <begin position="5"/>
        <end position="318"/>
    </location>
</feature>
<dbReference type="SUPFAM" id="SSF55424">
    <property type="entry name" value="FAD/NAD-linked reductases, dimerisation (C-terminal) domain"/>
    <property type="match status" value="1"/>
</dbReference>
<feature type="active site" description="Proton acceptor" evidence="15">
    <location>
        <position position="439"/>
    </location>
</feature>
<dbReference type="PRINTS" id="PR00368">
    <property type="entry name" value="FADPNR"/>
</dbReference>
<dbReference type="NCBIfam" id="TIGR01421">
    <property type="entry name" value="gluta_reduc_1"/>
    <property type="match status" value="1"/>
</dbReference>
<keyword evidence="12 18" id="KW-0676">Redox-active center</keyword>
<comment type="function">
    <text evidence="14">Catalyzes the reduction of glutathione disulfide (GSSG) to reduced glutathione (GSH). Constitutes the major mechanism to maintain a high GSH:GSSG ratio in the cytosol.</text>
</comment>
<dbReference type="NCBIfam" id="NF004776">
    <property type="entry name" value="PRK06116.1"/>
    <property type="match status" value="1"/>
</dbReference>
<keyword evidence="16" id="KW-0520">NAD</keyword>
<keyword evidence="11" id="KW-1015">Disulfide bond</keyword>
<dbReference type="InterPro" id="IPR046952">
    <property type="entry name" value="GSHR/TRXR-like"/>
</dbReference>
<dbReference type="PROSITE" id="PS00076">
    <property type="entry name" value="PYRIDINE_REDOX_1"/>
    <property type="match status" value="1"/>
</dbReference>
<dbReference type="GO" id="GO:0006749">
    <property type="term" value="P:glutathione metabolic process"/>
    <property type="evidence" value="ECO:0007669"/>
    <property type="project" value="InterPro"/>
</dbReference>
<proteinExistence type="inferred from homology"/>
<feature type="binding site" evidence="16">
    <location>
        <position position="303"/>
    </location>
    <ligand>
        <name>FAD</name>
        <dbReference type="ChEBI" id="CHEBI:57692"/>
    </ligand>
</feature>
<dbReference type="InterPro" id="IPR004099">
    <property type="entry name" value="Pyr_nucl-diS_OxRdtase_dimer"/>
</dbReference>
<evidence type="ECO:0000259" key="20">
    <source>
        <dbReference type="Pfam" id="PF07992"/>
    </source>
</evidence>
<dbReference type="Gene3D" id="3.50.50.60">
    <property type="entry name" value="FAD/NAD(P)-binding domain"/>
    <property type="match status" value="2"/>
</dbReference>
<evidence type="ECO:0000256" key="2">
    <source>
        <dbReference type="ARBA" id="ARBA00007532"/>
    </source>
</evidence>
<dbReference type="AlphaFoldDB" id="A0A370QV54"/>
<comment type="similarity">
    <text evidence="2 18">Belongs to the class-I pyridine nucleotide-disulfide oxidoreductase family.</text>
</comment>
<evidence type="ECO:0000313" key="22">
    <source>
        <dbReference type="Proteomes" id="UP000254848"/>
    </source>
</evidence>
<dbReference type="GO" id="GO:0050660">
    <property type="term" value="F:flavin adenine dinucleotide binding"/>
    <property type="evidence" value="ECO:0007669"/>
    <property type="project" value="InterPro"/>
</dbReference>
<dbReference type="GO" id="GO:0034599">
    <property type="term" value="P:cellular response to oxidative stress"/>
    <property type="evidence" value="ECO:0007669"/>
    <property type="project" value="TreeGrafter"/>
</dbReference>
<dbReference type="GO" id="GO:0005829">
    <property type="term" value="C:cytosol"/>
    <property type="evidence" value="ECO:0007669"/>
    <property type="project" value="TreeGrafter"/>
</dbReference>
<evidence type="ECO:0000259" key="19">
    <source>
        <dbReference type="Pfam" id="PF02852"/>
    </source>
</evidence>
<evidence type="ECO:0000256" key="12">
    <source>
        <dbReference type="ARBA" id="ARBA00023284"/>
    </source>
</evidence>
<dbReference type="PANTHER" id="PTHR42737:SF2">
    <property type="entry name" value="GLUTATHIONE REDUCTASE"/>
    <property type="match status" value="1"/>
</dbReference>
<dbReference type="GO" id="GO:0050661">
    <property type="term" value="F:NADP binding"/>
    <property type="evidence" value="ECO:0007669"/>
    <property type="project" value="InterPro"/>
</dbReference>
<comment type="subcellular location">
    <subcellularLocation>
        <location evidence="1">Cytoplasm</location>
    </subcellularLocation>
</comment>
<evidence type="ECO:0000256" key="13">
    <source>
        <dbReference type="ARBA" id="ARBA00049142"/>
    </source>
</evidence>
<dbReference type="RefSeq" id="WP_115457983.1">
    <property type="nucleotide sequence ID" value="NZ_QRAP01000003.1"/>
</dbReference>
<feature type="binding site" evidence="16">
    <location>
        <position position="262"/>
    </location>
    <ligand>
        <name>NAD(+)</name>
        <dbReference type="ChEBI" id="CHEBI:57540"/>
    </ligand>
</feature>
<dbReference type="GO" id="GO:0045454">
    <property type="term" value="P:cell redox homeostasis"/>
    <property type="evidence" value="ECO:0007669"/>
    <property type="project" value="InterPro"/>
</dbReference>
<evidence type="ECO:0000256" key="3">
    <source>
        <dbReference type="ARBA" id="ARBA00011738"/>
    </source>
</evidence>
<dbReference type="Pfam" id="PF02852">
    <property type="entry name" value="Pyr_redox_dim"/>
    <property type="match status" value="1"/>
</dbReference>
<dbReference type="InterPro" id="IPR016156">
    <property type="entry name" value="FAD/NAD-linked_Rdtase_dimer_sf"/>
</dbReference>
<keyword evidence="7 18" id="KW-0285">Flavoprotein</keyword>
<feature type="binding site" evidence="16">
    <location>
        <position position="51"/>
    </location>
    <ligand>
        <name>FAD</name>
        <dbReference type="ChEBI" id="CHEBI:57692"/>
    </ligand>
</feature>
<dbReference type="PIRSF" id="PIRSF000350">
    <property type="entry name" value="Mercury_reductase_MerA"/>
    <property type="match status" value="1"/>
</dbReference>
<feature type="domain" description="Pyridine nucleotide-disulphide oxidoreductase dimerisation" evidence="19">
    <location>
        <begin position="339"/>
        <end position="449"/>
    </location>
</feature>
<evidence type="ECO:0000256" key="14">
    <source>
        <dbReference type="ARBA" id="ARBA00056905"/>
    </source>
</evidence>
<dbReference type="FunFam" id="3.30.390.30:FF:000003">
    <property type="entry name" value="Glutathione reductase"/>
    <property type="match status" value="1"/>
</dbReference>
<keyword evidence="10 18" id="KW-0560">Oxidoreductase</keyword>
<evidence type="ECO:0000256" key="5">
    <source>
        <dbReference type="ARBA" id="ARBA00017111"/>
    </source>
</evidence>
<dbReference type="GO" id="GO:0004362">
    <property type="term" value="F:glutathione-disulfide reductase (NADPH) activity"/>
    <property type="evidence" value="ECO:0007669"/>
    <property type="project" value="UniProtKB-EC"/>
</dbReference>
<evidence type="ECO:0000256" key="15">
    <source>
        <dbReference type="PIRSR" id="PIRSR000350-2"/>
    </source>
</evidence>
<sequence>MTKHYDYIAIGGGSGGIASINRAAMYGQKCALIEAKYLGGTCVNVGCVPKKVMWHAAQISEAIRLYGPDYGFDTTINGFDWKTLVASRSAYIDRIHQSYERGLGNNKVDVIHGFATFIDAHTVEVNGEKITADHILIATGGRPSRPSIPGAEYGIDSDGFFALDAMPKRVAVVGAGYIAVEIAGVLNGLGAETHLFVRKHAPLRTFDPMIVETLVEVMNAEGPHLHTQSVPKSITKNSDGSLTLTLENGNSTEVDCLIWAIGREPANDAINLAATGVKTDAKGYISVDKYQNTSVPGIYAVGDNTGAVELTPVAVAAGRRLSERLFNNKPDEHLDYTNIPTVVFSHPPIGTVGLTEDQAKEQHGADNVKVYKSAFTAMYTAVTQHRQPCRMKLVCVGPEEKIVGIHGIGFGMDEILQGFAVALKMGATKKDFDNTVAIHPTASEEFVTMR</sequence>
<dbReference type="EC" id="1.8.1.7" evidence="4"/>
<keyword evidence="6" id="KW-0963">Cytoplasm</keyword>
<comment type="catalytic activity">
    <reaction evidence="13">
        <text>2 glutathione + NADP(+) = glutathione disulfide + NADPH + H(+)</text>
        <dbReference type="Rhea" id="RHEA:11740"/>
        <dbReference type="ChEBI" id="CHEBI:15378"/>
        <dbReference type="ChEBI" id="CHEBI:57783"/>
        <dbReference type="ChEBI" id="CHEBI:57925"/>
        <dbReference type="ChEBI" id="CHEBI:58297"/>
        <dbReference type="ChEBI" id="CHEBI:58349"/>
        <dbReference type="EC" id="1.8.1.7"/>
    </reaction>
</comment>
<evidence type="ECO:0000256" key="8">
    <source>
        <dbReference type="ARBA" id="ARBA00022827"/>
    </source>
</evidence>
<feature type="binding site" evidence="16">
    <location>
        <begin position="174"/>
        <end position="181"/>
    </location>
    <ligand>
        <name>NAD(+)</name>
        <dbReference type="ChEBI" id="CHEBI:57540"/>
    </ligand>
</feature>
<evidence type="ECO:0000313" key="21">
    <source>
        <dbReference type="EMBL" id="RDK92793.1"/>
    </source>
</evidence>
<dbReference type="OrthoDB" id="9800167at2"/>
<evidence type="ECO:0000256" key="11">
    <source>
        <dbReference type="ARBA" id="ARBA00023157"/>
    </source>
</evidence>
<dbReference type="InterPro" id="IPR006322">
    <property type="entry name" value="Glutathione_Rdtase_euk/bac"/>
</dbReference>
<evidence type="ECO:0000256" key="1">
    <source>
        <dbReference type="ARBA" id="ARBA00004496"/>
    </source>
</evidence>
<dbReference type="InterPro" id="IPR023753">
    <property type="entry name" value="FAD/NAD-binding_dom"/>
</dbReference>
<reference evidence="21 22" key="1">
    <citation type="submission" date="2018-07" db="EMBL/GenBank/DDBJ databases">
        <title>Genomic Encyclopedia of Type Strains, Phase IV (KMG-IV): sequencing the most valuable type-strain genomes for metagenomic binning, comparative biology and taxonomic classification.</title>
        <authorList>
            <person name="Goeker M."/>
        </authorList>
    </citation>
    <scope>NUCLEOTIDE SEQUENCE [LARGE SCALE GENOMIC DNA]</scope>
    <source>
        <strain evidence="21 22">DSM 103736</strain>
    </source>
</reference>
<name>A0A370QV54_9GAMM</name>